<dbReference type="Pfam" id="PF23622">
    <property type="entry name" value="LRR_At1g61320_AtMIF1"/>
    <property type="match status" value="1"/>
</dbReference>
<dbReference type="Proteomes" id="UP000626092">
    <property type="component" value="Unassembled WGS sequence"/>
</dbReference>
<dbReference type="OrthoDB" id="673865at2759"/>
<comment type="caution">
    <text evidence="3">The sequence shown here is derived from an EMBL/GenBank/DDBJ whole genome shotgun (WGS) entry which is preliminary data.</text>
</comment>
<proteinExistence type="predicted"/>
<dbReference type="InterPro" id="IPR053772">
    <property type="entry name" value="At1g61320/At1g61330-like"/>
</dbReference>
<evidence type="ECO:0000259" key="1">
    <source>
        <dbReference type="Pfam" id="PF00646"/>
    </source>
</evidence>
<dbReference type="InterPro" id="IPR032675">
    <property type="entry name" value="LRR_dom_sf"/>
</dbReference>
<accession>A0A834G419</accession>
<evidence type="ECO:0008006" key="5">
    <source>
        <dbReference type="Google" id="ProtNLM"/>
    </source>
</evidence>
<dbReference type="Pfam" id="PF00646">
    <property type="entry name" value="F-box"/>
    <property type="match status" value="1"/>
</dbReference>
<dbReference type="InterPro" id="IPR055357">
    <property type="entry name" value="LRR_At1g61320_AtMIF1"/>
</dbReference>
<dbReference type="InterPro" id="IPR036047">
    <property type="entry name" value="F-box-like_dom_sf"/>
</dbReference>
<reference evidence="3" key="1">
    <citation type="submission" date="2019-11" db="EMBL/GenBank/DDBJ databases">
        <authorList>
            <person name="Liu Y."/>
            <person name="Hou J."/>
            <person name="Li T.-Q."/>
            <person name="Guan C.-H."/>
            <person name="Wu X."/>
            <person name="Wu H.-Z."/>
            <person name="Ling F."/>
            <person name="Zhang R."/>
            <person name="Shi X.-G."/>
            <person name="Ren J.-P."/>
            <person name="Chen E.-F."/>
            <person name="Sun J.-M."/>
        </authorList>
    </citation>
    <scope>NUCLEOTIDE SEQUENCE</scope>
    <source>
        <strain evidence="3">Adult_tree_wgs_1</strain>
        <tissue evidence="3">Leaves</tissue>
    </source>
</reference>
<dbReference type="AlphaFoldDB" id="A0A834G419"/>
<evidence type="ECO:0000313" key="4">
    <source>
        <dbReference type="Proteomes" id="UP000626092"/>
    </source>
</evidence>
<organism evidence="3 4">
    <name type="scientific">Rhododendron simsii</name>
    <name type="common">Sims's rhododendron</name>
    <dbReference type="NCBI Taxonomy" id="118357"/>
    <lineage>
        <taxon>Eukaryota</taxon>
        <taxon>Viridiplantae</taxon>
        <taxon>Streptophyta</taxon>
        <taxon>Embryophyta</taxon>
        <taxon>Tracheophyta</taxon>
        <taxon>Spermatophyta</taxon>
        <taxon>Magnoliopsida</taxon>
        <taxon>eudicotyledons</taxon>
        <taxon>Gunneridae</taxon>
        <taxon>Pentapetalae</taxon>
        <taxon>asterids</taxon>
        <taxon>Ericales</taxon>
        <taxon>Ericaceae</taxon>
        <taxon>Ericoideae</taxon>
        <taxon>Rhodoreae</taxon>
        <taxon>Rhododendron</taxon>
    </lineage>
</organism>
<evidence type="ECO:0000259" key="2">
    <source>
        <dbReference type="Pfam" id="PF23622"/>
    </source>
</evidence>
<dbReference type="PANTHER" id="PTHR34145">
    <property type="entry name" value="OS02G0105600 PROTEIN"/>
    <property type="match status" value="1"/>
</dbReference>
<dbReference type="SUPFAM" id="SSF81383">
    <property type="entry name" value="F-box domain"/>
    <property type="match status" value="1"/>
</dbReference>
<gene>
    <name evidence="3" type="ORF">RHSIM_Rhsim13G0170100</name>
</gene>
<evidence type="ECO:0000313" key="3">
    <source>
        <dbReference type="EMBL" id="KAF7121027.1"/>
    </source>
</evidence>
<dbReference type="Gene3D" id="3.80.10.10">
    <property type="entry name" value="Ribonuclease Inhibitor"/>
    <property type="match status" value="1"/>
</dbReference>
<sequence length="490" mass="57122">MYFFFWRAISWPLKSTGNQIGSGRHKKRIKRDHYNINDSSTITPNLSEDVVEKILSFLPIKYAARCGVLSTRFKNSWLRNPNFIFDLDFAVGRSRGNFVRAVNRIFNQHSGSHIRRFRLYFDPTDIEAIVECWVHMVTSKGVEEVDLDFTQGDEPFNLPYHLLEFESIRILKLNFCRFELPPKLKGLCFLKTIVLRQVNVTSALIATIFSNCLCLEDIDVVQCSGIYHLNIVAQELKKFRRFVVGDCKDICLIDIDAPTLSTFYYRGESPAINFMTQMRHLKDVILNFTPVRGFPHLYSMSNLMLRLSVSNIEVLRISTTFLERLSSKFKNGTYSKIHFLLLNLKEFHLFTDGAIANINPYDIVSLLKNCLYVERVFLDLGEYSFEYGYYWEMLGKQMFENCDANFFQLKLLIVKGFKFENLELEMLKFFLNKAGVLDSVALVPSKNWRSGVFTREAHDMYNQLFDSWKVSPNAKISILKSIMLINVWLF</sequence>
<dbReference type="EMBL" id="WJXA01000013">
    <property type="protein sequence ID" value="KAF7121027.1"/>
    <property type="molecule type" value="Genomic_DNA"/>
</dbReference>
<dbReference type="InterPro" id="IPR001810">
    <property type="entry name" value="F-box_dom"/>
</dbReference>
<feature type="domain" description="At1g61320/AtMIF1 LRR" evidence="2">
    <location>
        <begin position="105"/>
        <end position="442"/>
    </location>
</feature>
<dbReference type="PANTHER" id="PTHR34145:SF77">
    <property type="match status" value="1"/>
</dbReference>
<dbReference type="SUPFAM" id="SSF52058">
    <property type="entry name" value="L domain-like"/>
    <property type="match status" value="1"/>
</dbReference>
<name>A0A834G419_RHOSS</name>
<feature type="domain" description="F-box" evidence="1">
    <location>
        <begin position="45"/>
        <end position="83"/>
    </location>
</feature>
<protein>
    <recommendedName>
        <fullName evidence="5">F-box domain-containing protein</fullName>
    </recommendedName>
</protein>
<keyword evidence="4" id="KW-1185">Reference proteome</keyword>